<reference evidence="3" key="1">
    <citation type="submission" date="2021-01" db="EMBL/GenBank/DDBJ databases">
        <authorList>
            <person name="Corre E."/>
            <person name="Pelletier E."/>
            <person name="Niang G."/>
            <person name="Scheremetjew M."/>
            <person name="Finn R."/>
            <person name="Kale V."/>
            <person name="Holt S."/>
            <person name="Cochrane G."/>
            <person name="Meng A."/>
            <person name="Brown T."/>
            <person name="Cohen L."/>
        </authorList>
    </citation>
    <scope>NUCLEOTIDE SEQUENCE</scope>
    <source>
        <strain evidence="3">Pbaha01</strain>
    </source>
</reference>
<dbReference type="PANTHER" id="PTHR23153:SF38">
    <property type="entry name" value="UBX DOMAIN-CONTAINING PROTEIN 6"/>
    <property type="match status" value="1"/>
</dbReference>
<dbReference type="InterPro" id="IPR036339">
    <property type="entry name" value="PUB-like_dom_sf"/>
</dbReference>
<dbReference type="AlphaFoldDB" id="A0A7S0FTW8"/>
<dbReference type="InterPro" id="IPR018997">
    <property type="entry name" value="PUB_domain"/>
</dbReference>
<feature type="compositionally biased region" description="Polar residues" evidence="1">
    <location>
        <begin position="191"/>
        <end position="203"/>
    </location>
</feature>
<gene>
    <name evidence="3" type="ORF">PBAH0796_LOCUS25958</name>
</gene>
<evidence type="ECO:0000313" key="3">
    <source>
        <dbReference type="EMBL" id="CAD8382270.1"/>
    </source>
</evidence>
<feature type="region of interest" description="Disordered" evidence="1">
    <location>
        <begin position="156"/>
        <end position="203"/>
    </location>
</feature>
<sequence>MAAPDQDSGSVHGSKEVAMALHSIATSNWAKQEQCYLTLLKLLDNILAHPGEAKFRLLKTSNVTLRSKVFDIPGACDFLLAIGFVEEEGGEFLTLPVGEDGGLAAARETLQQHANGSRLHEMRRQRDARIVAAKAEEAKADRFKVKAHLTEEEKEELHRKIERDRAEIAAERELNPTRDSKAHDMKFGATQGDTSFLKNQGGG</sequence>
<dbReference type="Gene3D" id="1.20.58.2190">
    <property type="match status" value="1"/>
</dbReference>
<dbReference type="Pfam" id="PF09409">
    <property type="entry name" value="PUB"/>
    <property type="match status" value="1"/>
</dbReference>
<dbReference type="SMART" id="SM00580">
    <property type="entry name" value="PUG"/>
    <property type="match status" value="1"/>
</dbReference>
<dbReference type="EMBL" id="HBEG01042537">
    <property type="protein sequence ID" value="CAD8382270.1"/>
    <property type="molecule type" value="Transcribed_RNA"/>
</dbReference>
<evidence type="ECO:0000259" key="2">
    <source>
        <dbReference type="Pfam" id="PF09409"/>
    </source>
</evidence>
<name>A0A7S0FTW8_9DINO</name>
<dbReference type="CDD" id="cd09212">
    <property type="entry name" value="PUB"/>
    <property type="match status" value="1"/>
</dbReference>
<dbReference type="PANTHER" id="PTHR23153">
    <property type="entry name" value="UBX-RELATED"/>
    <property type="match status" value="1"/>
</dbReference>
<proteinExistence type="predicted"/>
<protein>
    <recommendedName>
        <fullName evidence="2">PUB domain-containing protein</fullName>
    </recommendedName>
</protein>
<accession>A0A7S0FTW8</accession>
<feature type="domain" description="PUB" evidence="2">
    <location>
        <begin position="33"/>
        <end position="103"/>
    </location>
</feature>
<organism evidence="3">
    <name type="scientific">Pyrodinium bahamense</name>
    <dbReference type="NCBI Taxonomy" id="73915"/>
    <lineage>
        <taxon>Eukaryota</taxon>
        <taxon>Sar</taxon>
        <taxon>Alveolata</taxon>
        <taxon>Dinophyceae</taxon>
        <taxon>Gonyaulacales</taxon>
        <taxon>Pyrocystaceae</taxon>
        <taxon>Pyrodinium</taxon>
    </lineage>
</organism>
<dbReference type="GO" id="GO:0005737">
    <property type="term" value="C:cytoplasm"/>
    <property type="evidence" value="ECO:0007669"/>
    <property type="project" value="TreeGrafter"/>
</dbReference>
<feature type="compositionally biased region" description="Basic and acidic residues" evidence="1">
    <location>
        <begin position="156"/>
        <end position="186"/>
    </location>
</feature>
<dbReference type="SUPFAM" id="SSF143503">
    <property type="entry name" value="PUG domain-like"/>
    <property type="match status" value="1"/>
</dbReference>
<evidence type="ECO:0000256" key="1">
    <source>
        <dbReference type="SAM" id="MobiDB-lite"/>
    </source>
</evidence>